<feature type="transmembrane region" description="Helical" evidence="1">
    <location>
        <begin position="37"/>
        <end position="58"/>
    </location>
</feature>
<reference evidence="3" key="1">
    <citation type="journal article" date="2019" name="Int. J. Syst. Evol. Microbiol.">
        <title>The Global Catalogue of Microorganisms (GCM) 10K type strain sequencing project: providing services to taxonomists for standard genome sequencing and annotation.</title>
        <authorList>
            <consortium name="The Broad Institute Genomics Platform"/>
            <consortium name="The Broad Institute Genome Sequencing Center for Infectious Disease"/>
            <person name="Wu L."/>
            <person name="Ma J."/>
        </authorList>
    </citation>
    <scope>NUCLEOTIDE SEQUENCE [LARGE SCALE GENOMIC DNA]</scope>
    <source>
        <strain evidence="3">CGMCC 4.7677</strain>
    </source>
</reference>
<protein>
    <submittedName>
        <fullName evidence="2">Uncharacterized protein</fullName>
    </submittedName>
</protein>
<feature type="transmembrane region" description="Helical" evidence="1">
    <location>
        <begin position="12"/>
        <end position="31"/>
    </location>
</feature>
<proteinExistence type="predicted"/>
<dbReference type="EMBL" id="BNAU01000001">
    <property type="protein sequence ID" value="GHE84669.1"/>
    <property type="molecule type" value="Genomic_DNA"/>
</dbReference>
<evidence type="ECO:0000256" key="1">
    <source>
        <dbReference type="SAM" id="Phobius"/>
    </source>
</evidence>
<accession>A0ABQ3IMG7</accession>
<sequence length="125" mass="13738">MVEQQLRIRRYTAYGLLAVCLVTIVLVWSGVDFVLRPLAVLVFVLTAPGWALISYVNVRHLSVTWVSAVGISLAITLIVAQVLVLTRFWHPEAAVVVLAFVTAFPLAHHVLRSRPALLPSTGEGR</sequence>
<gene>
    <name evidence="2" type="ORF">GCM10017786_15540</name>
</gene>
<evidence type="ECO:0000313" key="3">
    <source>
        <dbReference type="Proteomes" id="UP000605897"/>
    </source>
</evidence>
<keyword evidence="1" id="KW-0812">Transmembrane</keyword>
<name>A0ABQ3IMG7_9PSEU</name>
<organism evidence="2 3">
    <name type="scientific">Amycolatopsis deserti</name>
    <dbReference type="NCBI Taxonomy" id="185696"/>
    <lineage>
        <taxon>Bacteria</taxon>
        <taxon>Bacillati</taxon>
        <taxon>Actinomycetota</taxon>
        <taxon>Actinomycetes</taxon>
        <taxon>Pseudonocardiales</taxon>
        <taxon>Pseudonocardiaceae</taxon>
        <taxon>Amycolatopsis</taxon>
    </lineage>
</organism>
<keyword evidence="3" id="KW-1185">Reference proteome</keyword>
<dbReference type="RefSeq" id="WP_191243723.1">
    <property type="nucleotide sequence ID" value="NZ_BNAU01000001.1"/>
</dbReference>
<feature type="transmembrane region" description="Helical" evidence="1">
    <location>
        <begin position="65"/>
        <end position="87"/>
    </location>
</feature>
<keyword evidence="1" id="KW-1133">Transmembrane helix</keyword>
<dbReference type="Proteomes" id="UP000605897">
    <property type="component" value="Unassembled WGS sequence"/>
</dbReference>
<keyword evidence="1" id="KW-0472">Membrane</keyword>
<feature type="transmembrane region" description="Helical" evidence="1">
    <location>
        <begin position="93"/>
        <end position="111"/>
    </location>
</feature>
<evidence type="ECO:0000313" key="2">
    <source>
        <dbReference type="EMBL" id="GHE84669.1"/>
    </source>
</evidence>
<comment type="caution">
    <text evidence="2">The sequence shown here is derived from an EMBL/GenBank/DDBJ whole genome shotgun (WGS) entry which is preliminary data.</text>
</comment>